<dbReference type="EMBL" id="CM055738">
    <property type="protein sequence ID" value="KAJ8005041.1"/>
    <property type="molecule type" value="Genomic_DNA"/>
</dbReference>
<accession>A0ACC2GN19</accession>
<gene>
    <name evidence="1" type="ORF">DPEC_G00142520</name>
</gene>
<proteinExistence type="predicted"/>
<sequence>MGSFESKKKGKKFSSEKGNGILRSIMGEMKRRKRRLLREMLSRRGGKEGRGGEGAREACHGGGAAASSSLTSSFAGNLGPQINVSKRGTIYMGKRRGRKPKAPVAPACQFTQLHSLPGPSPFSPQPHHLTHPFPSPSLTHSSGAQSPYSDGGFTEPAASLFLPHPFSLPSPSSSCASPRPLSSFSSSSSLSPSLKRSSAGQGRQSLFHPPSSRLSSFSFPHLHHSVPPHQSVSSPHLKEATPSLTSQSHCQEMFPSGNGFDSISERGERRCAGRGGVATGMNCEVTRSVFRTELGVSLKDKRQQPPSKLLEHPPPVLPALRLSESPPSPPSVSPVHAHPVTPPSVFAEPRDRLGHMRGSYPGPYARHPCPPCPCLGHKVPKRQKHKRKRKYQHLLMHTHDPDFLSELDDLIGQFSEVRIGRHRDWTRAGLGRKLDETGVNTTGGKRRHSTSLSSHHFRSNLYRINLSGYYSPHPISYPPPSSFSTLPPHPSFSTLPPHPCHLCSSRKPGRRLKCGCPTELCQSQEQGDCPQGQRCPLQGNAGYLHPTSLNTPLSSTSSMPLGYYRGYPLGMAHYQTPPHSSFSLPPAPLYASHQPHLHHPTLLLNPARFHRRRSRQLREGGVVKRDGVEEDMGGRVEGGRAGVPTCLGALPGQSCVCGKTDHKPRHKHRHRPRDWVCESKDQEGVVGSQQRLEFTVGSGDSGSRTGGQGLMESPWKHRYRKDLSSFSSSVPKPAPSLSPTPTASAERLKHTPLSCLGSTHLSSFGEGWGGQSNPWLRKGGLGAGFRPTTTTPGTLTGGQRVTTVGGSEREEGDSPTSSHTPRHSTFTPQTNTNLFTSSTSGRSMGNSRANCRPSSQDVSLRREELSQKERRSTDPDLNMRHQKCLRTGQSFRSRRGPGRPRKNPIPSPTATPNPMSRGHDPNVDRDRERGGTLGGRENDETVQEVIDAVILRQKRRGRKRRRVEQHQEEEEEDGEDLPCLHSFGKGEPATDTTFICTGQSELNRALSIIPASQSDEEADQPPMKRFQWAGLYSDDFKTTDPSCHTQINTETLEYTPGEQDHRLLPAPIHVGKYLRMRRIDFQLPYDVMWLWSHNQLHKEPKVPLTREIASCQSKEKSLSLPPPPSTQQECLSPRKKLLFPHLDMEPMSTRDRVFIQKHCVFLLRNWEWVRDRQMQIRREEQGGPQEDTDRNEGGASSSVATGDRYIKPGGLVGVKENVVLTSVDLHEPQYPTNTTSCTNRRKEQETIGQKEVRNEVRKERLNSIILKLRQTMSGGTGKRRKGDILVQSLFFHQVA</sequence>
<evidence type="ECO:0000313" key="2">
    <source>
        <dbReference type="Proteomes" id="UP001157502"/>
    </source>
</evidence>
<organism evidence="1 2">
    <name type="scientific">Dallia pectoralis</name>
    <name type="common">Alaska blackfish</name>
    <dbReference type="NCBI Taxonomy" id="75939"/>
    <lineage>
        <taxon>Eukaryota</taxon>
        <taxon>Metazoa</taxon>
        <taxon>Chordata</taxon>
        <taxon>Craniata</taxon>
        <taxon>Vertebrata</taxon>
        <taxon>Euteleostomi</taxon>
        <taxon>Actinopterygii</taxon>
        <taxon>Neopterygii</taxon>
        <taxon>Teleostei</taxon>
        <taxon>Protacanthopterygii</taxon>
        <taxon>Esociformes</taxon>
        <taxon>Umbridae</taxon>
        <taxon>Dallia</taxon>
    </lineage>
</organism>
<keyword evidence="2" id="KW-1185">Reference proteome</keyword>
<evidence type="ECO:0000313" key="1">
    <source>
        <dbReference type="EMBL" id="KAJ8005041.1"/>
    </source>
</evidence>
<dbReference type="Proteomes" id="UP001157502">
    <property type="component" value="Chromosome 11"/>
</dbReference>
<protein>
    <submittedName>
        <fullName evidence="1">Uncharacterized protein</fullName>
    </submittedName>
</protein>
<comment type="caution">
    <text evidence="1">The sequence shown here is derived from an EMBL/GenBank/DDBJ whole genome shotgun (WGS) entry which is preliminary data.</text>
</comment>
<name>A0ACC2GN19_DALPE</name>
<reference evidence="1" key="1">
    <citation type="submission" date="2021-05" db="EMBL/GenBank/DDBJ databases">
        <authorList>
            <person name="Pan Q."/>
            <person name="Jouanno E."/>
            <person name="Zahm M."/>
            <person name="Klopp C."/>
            <person name="Cabau C."/>
            <person name="Louis A."/>
            <person name="Berthelot C."/>
            <person name="Parey E."/>
            <person name="Roest Crollius H."/>
            <person name="Montfort J."/>
            <person name="Robinson-Rechavi M."/>
            <person name="Bouchez O."/>
            <person name="Lampietro C."/>
            <person name="Lopez Roques C."/>
            <person name="Donnadieu C."/>
            <person name="Postlethwait J."/>
            <person name="Bobe J."/>
            <person name="Dillon D."/>
            <person name="Chandos A."/>
            <person name="von Hippel F."/>
            <person name="Guiguen Y."/>
        </authorList>
    </citation>
    <scope>NUCLEOTIDE SEQUENCE</scope>
    <source>
        <strain evidence="1">YG-Jan2019</strain>
    </source>
</reference>